<dbReference type="Gene3D" id="3.30.70.3270">
    <property type="match status" value="1"/>
</dbReference>
<evidence type="ECO:0000313" key="14">
    <source>
        <dbReference type="Proteomes" id="UP000319374"/>
    </source>
</evidence>
<keyword evidence="2" id="KW-0004">4Fe-4S</keyword>
<organism evidence="13 14">
    <name type="scientific">Alistipes dispar</name>
    <dbReference type="NCBI Taxonomy" id="2585119"/>
    <lineage>
        <taxon>Bacteria</taxon>
        <taxon>Pseudomonadati</taxon>
        <taxon>Bacteroidota</taxon>
        <taxon>Bacteroidia</taxon>
        <taxon>Bacteroidales</taxon>
        <taxon>Rikenellaceae</taxon>
        <taxon>Alistipes</taxon>
    </lineage>
</organism>
<proteinExistence type="predicted"/>
<evidence type="ECO:0000256" key="9">
    <source>
        <dbReference type="ARBA" id="ARBA00023027"/>
    </source>
</evidence>
<keyword evidence="8" id="KW-0411">Iron-sulfur</keyword>
<dbReference type="KEGG" id="ada:A5CPEGH6_16310"/>
<dbReference type="GO" id="GO:0016020">
    <property type="term" value="C:membrane"/>
    <property type="evidence" value="ECO:0007669"/>
    <property type="project" value="InterPro"/>
</dbReference>
<dbReference type="InterPro" id="IPR017900">
    <property type="entry name" value="4Fe4S_Fe_S_CS"/>
</dbReference>
<dbReference type="RefSeq" id="WP_141428929.1">
    <property type="nucleotide sequence ID" value="NZ_AP019736.1"/>
</dbReference>
<evidence type="ECO:0000256" key="5">
    <source>
        <dbReference type="ARBA" id="ARBA00022737"/>
    </source>
</evidence>
<evidence type="ECO:0000256" key="6">
    <source>
        <dbReference type="ARBA" id="ARBA00022967"/>
    </source>
</evidence>
<evidence type="ECO:0000256" key="1">
    <source>
        <dbReference type="ARBA" id="ARBA00022475"/>
    </source>
</evidence>
<keyword evidence="6" id="KW-1278">Translocase</keyword>
<dbReference type="OrthoDB" id="9808559at2"/>
<dbReference type="SUPFAM" id="SSF54862">
    <property type="entry name" value="4Fe-4S ferredoxins"/>
    <property type="match status" value="1"/>
</dbReference>
<gene>
    <name evidence="13" type="primary">nuoI</name>
    <name evidence="13" type="ORF">A5CPEGH6_16310</name>
</gene>
<keyword evidence="3" id="KW-0874">Quinone</keyword>
<feature type="domain" description="4Fe-4S ferredoxin-type" evidence="12">
    <location>
        <begin position="99"/>
        <end position="128"/>
    </location>
</feature>
<name>A0A4Y1X117_9BACT</name>
<evidence type="ECO:0000256" key="11">
    <source>
        <dbReference type="ARBA" id="ARBA00023136"/>
    </source>
</evidence>
<dbReference type="GeneID" id="98673615"/>
<keyword evidence="5" id="KW-0677">Repeat</keyword>
<keyword evidence="11" id="KW-0472">Membrane</keyword>
<dbReference type="InterPro" id="IPR010226">
    <property type="entry name" value="NADH_quinone_OxRdtase_chainI"/>
</dbReference>
<keyword evidence="14" id="KW-1185">Reference proteome</keyword>
<keyword evidence="4" id="KW-0479">Metal-binding</keyword>
<dbReference type="PROSITE" id="PS51379">
    <property type="entry name" value="4FE4S_FER_2"/>
    <property type="match status" value="2"/>
</dbReference>
<keyword evidence="9" id="KW-0520">NAD</keyword>
<evidence type="ECO:0000256" key="7">
    <source>
        <dbReference type="ARBA" id="ARBA00023004"/>
    </source>
</evidence>
<dbReference type="Proteomes" id="UP000319374">
    <property type="component" value="Chromosome"/>
</dbReference>
<dbReference type="GO" id="GO:0051539">
    <property type="term" value="F:4 iron, 4 sulfur cluster binding"/>
    <property type="evidence" value="ECO:0007669"/>
    <property type="project" value="UniProtKB-KW"/>
</dbReference>
<evidence type="ECO:0000259" key="12">
    <source>
        <dbReference type="PROSITE" id="PS51379"/>
    </source>
</evidence>
<evidence type="ECO:0000256" key="4">
    <source>
        <dbReference type="ARBA" id="ARBA00022723"/>
    </source>
</evidence>
<protein>
    <submittedName>
        <fullName evidence="13">NADH-quinone oxidoreductase subunit I</fullName>
    </submittedName>
</protein>
<dbReference type="InterPro" id="IPR017896">
    <property type="entry name" value="4Fe4S_Fe-S-bd"/>
</dbReference>
<reference evidence="14" key="1">
    <citation type="submission" date="2019-06" db="EMBL/GenBank/DDBJ databases">
        <title>Alistipes onderdonkii subsp. vulgaris subsp. nov., Alistipes dispar sp. nov. and Alistipes communis sp. nov., isolated from human faeces, and creation of Alistipes onderdonkii subsp. onderdonkii subsp. nov.</title>
        <authorList>
            <person name="Sakamoto M."/>
            <person name="Ikeyama N."/>
            <person name="Ogata Y."/>
            <person name="Suda W."/>
            <person name="Iino T."/>
            <person name="Hattori M."/>
            <person name="Ohkuma M."/>
        </authorList>
    </citation>
    <scope>NUCLEOTIDE SEQUENCE [LARGE SCALE GENOMIC DNA]</scope>
    <source>
        <strain evidence="14">5CPEGH6</strain>
    </source>
</reference>
<sequence length="146" mass="16549">MSNYIKGLFHGLGTLLTGMKVTGREFFTPKVTEQYPENRATLKMYDRFCGELSMPHDAEGKNRCIACGLCQTACPNGTIRLTTENVVDSETGRPKRRLVRYEYDLGSCMFCHLCVNACPHDAIRFSTGFEHAVYTREKLVKVLNKQ</sequence>
<dbReference type="Pfam" id="PF12838">
    <property type="entry name" value="Fer4_7"/>
    <property type="match status" value="1"/>
</dbReference>
<dbReference type="GO" id="GO:0046872">
    <property type="term" value="F:metal ion binding"/>
    <property type="evidence" value="ECO:0007669"/>
    <property type="project" value="UniProtKB-KW"/>
</dbReference>
<dbReference type="PROSITE" id="PS00198">
    <property type="entry name" value="4FE4S_FER_1"/>
    <property type="match status" value="2"/>
</dbReference>
<dbReference type="EMBL" id="AP019736">
    <property type="protein sequence ID" value="BBL06993.1"/>
    <property type="molecule type" value="Genomic_DNA"/>
</dbReference>
<evidence type="ECO:0000313" key="13">
    <source>
        <dbReference type="EMBL" id="BBL06993.1"/>
    </source>
</evidence>
<dbReference type="AlphaFoldDB" id="A0A4Y1X117"/>
<dbReference type="GO" id="GO:0048038">
    <property type="term" value="F:quinone binding"/>
    <property type="evidence" value="ECO:0007669"/>
    <property type="project" value="UniProtKB-KW"/>
</dbReference>
<evidence type="ECO:0000256" key="3">
    <source>
        <dbReference type="ARBA" id="ARBA00022719"/>
    </source>
</evidence>
<feature type="domain" description="4Fe-4S ferredoxin-type" evidence="12">
    <location>
        <begin position="54"/>
        <end position="84"/>
    </location>
</feature>
<evidence type="ECO:0000256" key="8">
    <source>
        <dbReference type="ARBA" id="ARBA00023014"/>
    </source>
</evidence>
<dbReference type="PANTHER" id="PTHR10849">
    <property type="entry name" value="NADH DEHYDROGENASE UBIQUINONE IRON-SULFUR PROTEIN 8, MITOCHONDRIAL"/>
    <property type="match status" value="1"/>
</dbReference>
<keyword evidence="10" id="KW-0830">Ubiquinone</keyword>
<accession>A0A4Y1X117</accession>
<keyword evidence="1" id="KW-1003">Cell membrane</keyword>
<evidence type="ECO:0000256" key="10">
    <source>
        <dbReference type="ARBA" id="ARBA00023075"/>
    </source>
</evidence>
<dbReference type="PANTHER" id="PTHR10849:SF24">
    <property type="entry name" value="NADH-QUINONE OXIDOREDUCTASE SUBUNIT I 2"/>
    <property type="match status" value="1"/>
</dbReference>
<keyword evidence="7" id="KW-0408">Iron</keyword>
<dbReference type="GO" id="GO:0016651">
    <property type="term" value="F:oxidoreductase activity, acting on NAD(P)H"/>
    <property type="evidence" value="ECO:0007669"/>
    <property type="project" value="InterPro"/>
</dbReference>
<evidence type="ECO:0000256" key="2">
    <source>
        <dbReference type="ARBA" id="ARBA00022485"/>
    </source>
</evidence>